<feature type="domain" description="Thioredoxin" evidence="1">
    <location>
        <begin position="43"/>
        <end position="196"/>
    </location>
</feature>
<sequence>MTYPDKKMKIYLWLSILFISTGLTVTDHSGSSGILGDQITPGYQIGDAVSNFSLKSTKGGNVSLNDFLSAKGLIVVFTSNHCPFSKAYEDRLLGLSNKFESQGFRVIAINPSDPGIHQDDSFEKMKERANTKAFNFTYLADDNQQVAKAFGAARTPQAFVLQKNGTKFILRYTGMIDDNPQDPQGVKKFYVDEAVGNLLEGKPVVTTVTKPMGCPIKWKN</sequence>
<proteinExistence type="predicted"/>
<organism evidence="2 3">
    <name type="scientific">Dyadobacter helix</name>
    <dbReference type="NCBI Taxonomy" id="2822344"/>
    <lineage>
        <taxon>Bacteria</taxon>
        <taxon>Pseudomonadati</taxon>
        <taxon>Bacteroidota</taxon>
        <taxon>Cytophagia</taxon>
        <taxon>Cytophagales</taxon>
        <taxon>Spirosomataceae</taxon>
        <taxon>Dyadobacter</taxon>
    </lineage>
</organism>
<comment type="caution">
    <text evidence="2">The sequence shown here is derived from an EMBL/GenBank/DDBJ whole genome shotgun (WGS) entry which is preliminary data.</text>
</comment>
<dbReference type="InterPro" id="IPR000866">
    <property type="entry name" value="AhpC/TSA"/>
</dbReference>
<dbReference type="InterPro" id="IPR047262">
    <property type="entry name" value="PRX-like1"/>
</dbReference>
<dbReference type="CDD" id="cd02969">
    <property type="entry name" value="PRX_like1"/>
    <property type="match status" value="1"/>
</dbReference>
<dbReference type="SUPFAM" id="SSF52833">
    <property type="entry name" value="Thioredoxin-like"/>
    <property type="match status" value="1"/>
</dbReference>
<dbReference type="AlphaFoldDB" id="A0A916JG58"/>
<dbReference type="PROSITE" id="PS51352">
    <property type="entry name" value="THIOREDOXIN_2"/>
    <property type="match status" value="1"/>
</dbReference>
<name>A0A916JG58_9BACT</name>
<reference evidence="2" key="1">
    <citation type="submission" date="2021-04" db="EMBL/GenBank/DDBJ databases">
        <authorList>
            <person name="Rodrigo-Torres L."/>
            <person name="Arahal R. D."/>
            <person name="Lucena T."/>
        </authorList>
    </citation>
    <scope>NUCLEOTIDE SEQUENCE</scope>
    <source>
        <strain evidence="2">CECT 9275</strain>
    </source>
</reference>
<dbReference type="GO" id="GO:0016209">
    <property type="term" value="F:antioxidant activity"/>
    <property type="evidence" value="ECO:0007669"/>
    <property type="project" value="InterPro"/>
</dbReference>
<dbReference type="Proteomes" id="UP000680038">
    <property type="component" value="Unassembled WGS sequence"/>
</dbReference>
<accession>A0A916JG58</accession>
<dbReference type="InterPro" id="IPR013766">
    <property type="entry name" value="Thioredoxin_domain"/>
</dbReference>
<protein>
    <submittedName>
        <fullName evidence="2">Thiol-disulfide oxidoreductase ResA</fullName>
    </submittedName>
</protein>
<dbReference type="Pfam" id="PF00578">
    <property type="entry name" value="AhpC-TSA"/>
    <property type="match status" value="1"/>
</dbReference>
<dbReference type="EMBL" id="CAJRAF010000002">
    <property type="protein sequence ID" value="CAG5004737.1"/>
    <property type="molecule type" value="Genomic_DNA"/>
</dbReference>
<dbReference type="PANTHER" id="PTHR43640:SF1">
    <property type="entry name" value="THIOREDOXIN-DEPENDENT PEROXIREDOXIN"/>
    <property type="match status" value="1"/>
</dbReference>
<keyword evidence="3" id="KW-1185">Reference proteome</keyword>
<dbReference type="Gene3D" id="3.40.30.10">
    <property type="entry name" value="Glutaredoxin"/>
    <property type="match status" value="1"/>
</dbReference>
<dbReference type="PANTHER" id="PTHR43640">
    <property type="entry name" value="OS07G0260300 PROTEIN"/>
    <property type="match status" value="1"/>
</dbReference>
<gene>
    <name evidence="2" type="primary">resA_8</name>
    <name evidence="2" type="ORF">DYBT9275_03435</name>
</gene>
<evidence type="ECO:0000313" key="3">
    <source>
        <dbReference type="Proteomes" id="UP000680038"/>
    </source>
</evidence>
<evidence type="ECO:0000313" key="2">
    <source>
        <dbReference type="EMBL" id="CAG5004737.1"/>
    </source>
</evidence>
<dbReference type="GO" id="GO:0016491">
    <property type="term" value="F:oxidoreductase activity"/>
    <property type="evidence" value="ECO:0007669"/>
    <property type="project" value="InterPro"/>
</dbReference>
<evidence type="ECO:0000259" key="1">
    <source>
        <dbReference type="PROSITE" id="PS51352"/>
    </source>
</evidence>
<dbReference type="InterPro" id="IPR036249">
    <property type="entry name" value="Thioredoxin-like_sf"/>
</dbReference>